<evidence type="ECO:0000313" key="2">
    <source>
        <dbReference type="EMBL" id="PSL42673.1"/>
    </source>
</evidence>
<protein>
    <submittedName>
        <fullName evidence="2">Uncharacterized protein</fullName>
    </submittedName>
</protein>
<organism evidence="2 3">
    <name type="scientific">Chitinophaga niastensis</name>
    <dbReference type="NCBI Taxonomy" id="536980"/>
    <lineage>
        <taxon>Bacteria</taxon>
        <taxon>Pseudomonadati</taxon>
        <taxon>Bacteroidota</taxon>
        <taxon>Chitinophagia</taxon>
        <taxon>Chitinophagales</taxon>
        <taxon>Chitinophagaceae</taxon>
        <taxon>Chitinophaga</taxon>
    </lineage>
</organism>
<comment type="caution">
    <text evidence="2">The sequence shown here is derived from an EMBL/GenBank/DDBJ whole genome shotgun (WGS) entry which is preliminary data.</text>
</comment>
<evidence type="ECO:0000313" key="3">
    <source>
        <dbReference type="Proteomes" id="UP000240971"/>
    </source>
</evidence>
<name>A0A2P8H8W7_CHINA</name>
<dbReference type="Proteomes" id="UP000240971">
    <property type="component" value="Unassembled WGS sequence"/>
</dbReference>
<evidence type="ECO:0000256" key="1">
    <source>
        <dbReference type="SAM" id="MobiDB-lite"/>
    </source>
</evidence>
<gene>
    <name evidence="2" type="ORF">CLV51_11158</name>
</gene>
<accession>A0A2P8H8W7</accession>
<dbReference type="AlphaFoldDB" id="A0A2P8H8W7"/>
<keyword evidence="3" id="KW-1185">Reference proteome</keyword>
<sequence length="44" mass="5036">MPAMLFANLFKSKKENQGNQYNQPNPGQDKKNPVLMLLRTGFII</sequence>
<dbReference type="EMBL" id="PYAW01000011">
    <property type="protein sequence ID" value="PSL42673.1"/>
    <property type="molecule type" value="Genomic_DNA"/>
</dbReference>
<feature type="compositionally biased region" description="Low complexity" evidence="1">
    <location>
        <begin position="17"/>
        <end position="27"/>
    </location>
</feature>
<feature type="region of interest" description="Disordered" evidence="1">
    <location>
        <begin position="13"/>
        <end position="32"/>
    </location>
</feature>
<proteinExistence type="predicted"/>
<reference evidence="2 3" key="1">
    <citation type="submission" date="2018-03" db="EMBL/GenBank/DDBJ databases">
        <title>Genomic Encyclopedia of Archaeal and Bacterial Type Strains, Phase II (KMG-II): from individual species to whole genera.</title>
        <authorList>
            <person name="Goeker M."/>
        </authorList>
    </citation>
    <scope>NUCLEOTIDE SEQUENCE [LARGE SCALE GENOMIC DNA]</scope>
    <source>
        <strain evidence="2 3">DSM 24859</strain>
    </source>
</reference>